<dbReference type="RefSeq" id="WP_038485820.1">
    <property type="nucleotide sequence ID" value="NZ_CP009962.1"/>
</dbReference>
<proteinExistence type="predicted"/>
<dbReference type="EMBL" id="CP009962">
    <property type="protein sequence ID" value="AIY40057.1"/>
    <property type="molecule type" value="Genomic_DNA"/>
</dbReference>
<dbReference type="KEGG" id="care:LT85_0897"/>
<protein>
    <submittedName>
        <fullName evidence="1">Eps11J</fullName>
    </submittedName>
</protein>
<evidence type="ECO:0000313" key="2">
    <source>
        <dbReference type="Proteomes" id="UP000030302"/>
    </source>
</evidence>
<accession>A0A0A1FB24</accession>
<reference evidence="2" key="1">
    <citation type="journal article" date="2014" name="Soil Biol. Biochem.">
        <title>Structure and function of bacterial communities in ageing soils: Insights from the Mendocino ecological staircase.</title>
        <authorList>
            <person name="Uroz S."/>
            <person name="Tech J.J."/>
            <person name="Sawaya N.A."/>
            <person name="Frey-Klett P."/>
            <person name="Leveau J.H.J."/>
        </authorList>
    </citation>
    <scope>NUCLEOTIDE SEQUENCE [LARGE SCALE GENOMIC DNA]</scope>
    <source>
        <strain evidence="2">Cal35</strain>
    </source>
</reference>
<gene>
    <name evidence="1" type="ORF">LT85_0897</name>
</gene>
<dbReference type="AlphaFoldDB" id="A0A0A1FB24"/>
<dbReference type="STRING" id="279058.LT85_0897"/>
<sequence>MIQTSQRVLFIAPSFFGYEKEIQVELRAAGYEVDWYDDRPSSTSFMKAIIRFCPELVTKIVNEYFDKIVTRATQVAYSVVFVVKGEALPAGKILSLKAALPNAKFLYYTWDSLKNFKNSHEKLQYFDKVYSFDRFDSIGNEKIKHLPLFYSRAYELVGELSQLNAKAEIDLLFLGSIHSDRYSVVQRLWAVTRDLVPDIRLYAHFFYQSKWVFAVRKIFDRQFRPIPWHDVKWNSLNFSHTLELIGRSKILVDIHHPGQTGLTMRTIECLGARKKLITTNPDVENYDFYNPNNILVVDRLTPVIPGNFLLTVFCPVNEEIYRKYSLREWIAEIFS</sequence>
<dbReference type="Proteomes" id="UP000030302">
    <property type="component" value="Chromosome"/>
</dbReference>
<dbReference type="HOGENOM" id="CLU_066435_1_0_4"/>
<dbReference type="OrthoDB" id="3251881at2"/>
<evidence type="ECO:0000313" key="1">
    <source>
        <dbReference type="EMBL" id="AIY40057.1"/>
    </source>
</evidence>
<name>A0A0A1FB24_9BURK</name>
<organism evidence="1 2">
    <name type="scientific">Collimonas arenae</name>
    <dbReference type="NCBI Taxonomy" id="279058"/>
    <lineage>
        <taxon>Bacteria</taxon>
        <taxon>Pseudomonadati</taxon>
        <taxon>Pseudomonadota</taxon>
        <taxon>Betaproteobacteria</taxon>
        <taxon>Burkholderiales</taxon>
        <taxon>Oxalobacteraceae</taxon>
        <taxon>Collimonas</taxon>
    </lineage>
</organism>
<keyword evidence="2" id="KW-1185">Reference proteome</keyword>